<dbReference type="EMBL" id="CP002042">
    <property type="protein sequence ID" value="ADH62489.1"/>
    <property type="molecule type" value="Genomic_DNA"/>
</dbReference>
<evidence type="ECO:0000313" key="2">
    <source>
        <dbReference type="Proteomes" id="UP000001916"/>
    </source>
</evidence>
<organism evidence="1 2">
    <name type="scientific">Allomeiothermus silvanus (strain ATCC 700542 / DSM 9946 / NBRC 106475 / NCIMB 13440 / VI-R2)</name>
    <name type="common">Thermus silvanus</name>
    <dbReference type="NCBI Taxonomy" id="526227"/>
    <lineage>
        <taxon>Bacteria</taxon>
        <taxon>Thermotogati</taxon>
        <taxon>Deinococcota</taxon>
        <taxon>Deinococci</taxon>
        <taxon>Thermales</taxon>
        <taxon>Thermaceae</taxon>
        <taxon>Allomeiothermus</taxon>
    </lineage>
</organism>
<dbReference type="HOGENOM" id="CLU_2735317_0_0_0"/>
<name>D7BAG7_ALLS1</name>
<gene>
    <name evidence="1" type="ordered locus">Mesil_0560</name>
</gene>
<reference evidence="1 2" key="1">
    <citation type="journal article" date="2010" name="Stand. Genomic Sci.">
        <title>Complete genome sequence of Meiothermus silvanus type strain (VI-R2).</title>
        <authorList>
            <person name="Sikorski J."/>
            <person name="Tindall B.J."/>
            <person name="Lowry S."/>
            <person name="Lucas S."/>
            <person name="Nolan M."/>
            <person name="Copeland A."/>
            <person name="Glavina Del Rio T."/>
            <person name="Tice H."/>
            <person name="Cheng J.F."/>
            <person name="Han C."/>
            <person name="Pitluck S."/>
            <person name="Liolios K."/>
            <person name="Ivanova N."/>
            <person name="Mavromatis K."/>
            <person name="Mikhailova N."/>
            <person name="Pati A."/>
            <person name="Goodwin L."/>
            <person name="Chen A."/>
            <person name="Palaniappan K."/>
            <person name="Land M."/>
            <person name="Hauser L."/>
            <person name="Chang Y.J."/>
            <person name="Jeffries C.D."/>
            <person name="Rohde M."/>
            <person name="Goker M."/>
            <person name="Woyke T."/>
            <person name="Bristow J."/>
            <person name="Eisen J.A."/>
            <person name="Markowitz V."/>
            <person name="Hugenholtz P."/>
            <person name="Kyrpides N.C."/>
            <person name="Klenk H.P."/>
            <person name="Lapidus A."/>
        </authorList>
    </citation>
    <scope>NUCLEOTIDE SEQUENCE [LARGE SCALE GENOMIC DNA]</scope>
    <source>
        <strain evidence="2">ATCC 700542 / DSM 9946 / VI-R2</strain>
    </source>
</reference>
<dbReference type="KEGG" id="msv:Mesil_0560"/>
<sequence length="76" mass="8621">MRKRLKFSRVEVSYLEAAPDHGQPEIAVIFPDRKRRRVVPITVGEAATRLWQQPLPEEGFLALAEQHAQDEALVSA</sequence>
<keyword evidence="2" id="KW-1185">Reference proteome</keyword>
<evidence type="ECO:0000313" key="1">
    <source>
        <dbReference type="EMBL" id="ADH62489.1"/>
    </source>
</evidence>
<dbReference type="AlphaFoldDB" id="D7BAG7"/>
<accession>D7BAG7</accession>
<dbReference type="STRING" id="526227.Mesil_0560"/>
<dbReference type="OrthoDB" id="26380at2"/>
<dbReference type="Proteomes" id="UP000001916">
    <property type="component" value="Chromosome"/>
</dbReference>
<proteinExistence type="predicted"/>
<protein>
    <submittedName>
        <fullName evidence="1">Uncharacterized protein</fullName>
    </submittedName>
</protein>
<dbReference type="RefSeq" id="WP_013157083.1">
    <property type="nucleotide sequence ID" value="NC_014212.1"/>
</dbReference>